<sequence length="125" mass="14076">GNASAPEGGKFPVWIDCQNLFSPPHVKFIGILKFNLGFRYYCSLIVFIDPSEFSFWASGLVQCPIPLKLSILSEAHVGRRLQLLCEALAESRRRLDRKRWNQAVIVASVIAFTIAFSIKEHLVAK</sequence>
<dbReference type="AlphaFoldDB" id="A0A0H5QJX3"/>
<proteinExistence type="predicted"/>
<feature type="non-terminal residue" evidence="2">
    <location>
        <position position="1"/>
    </location>
</feature>
<keyword evidence="1" id="KW-1133">Transmembrane helix</keyword>
<name>A0A0H5QJX3_9EUKA</name>
<keyword evidence="1" id="KW-0812">Transmembrane</keyword>
<dbReference type="EMBL" id="HACM01001953">
    <property type="protein sequence ID" value="CRZ02395.1"/>
    <property type="molecule type" value="Transcribed_RNA"/>
</dbReference>
<organism evidence="2">
    <name type="scientific">Spongospora subterranea</name>
    <dbReference type="NCBI Taxonomy" id="70186"/>
    <lineage>
        <taxon>Eukaryota</taxon>
        <taxon>Sar</taxon>
        <taxon>Rhizaria</taxon>
        <taxon>Endomyxa</taxon>
        <taxon>Phytomyxea</taxon>
        <taxon>Plasmodiophorida</taxon>
        <taxon>Plasmodiophoridae</taxon>
        <taxon>Spongospora</taxon>
    </lineage>
</organism>
<keyword evidence="1" id="KW-0472">Membrane</keyword>
<accession>A0A0H5QJX3</accession>
<protein>
    <submittedName>
        <fullName evidence="2">Uncharacterized protein</fullName>
    </submittedName>
</protein>
<feature type="transmembrane region" description="Helical" evidence="1">
    <location>
        <begin position="100"/>
        <end position="118"/>
    </location>
</feature>
<reference evidence="2" key="1">
    <citation type="submission" date="2015-04" db="EMBL/GenBank/DDBJ databases">
        <title>The genome sequence of the plant pathogenic Rhizarian Plasmodiophora brassicae reveals insights in its biotrophic life cycle and the origin of chitin synthesis.</title>
        <authorList>
            <person name="Schwelm A."/>
            <person name="Fogelqvist J."/>
            <person name="Knaust A."/>
            <person name="Julke S."/>
            <person name="Lilja T."/>
            <person name="Dhandapani V."/>
            <person name="Bonilla-Rosso G."/>
            <person name="Karlsson M."/>
            <person name="Shevchenko A."/>
            <person name="Choi S.R."/>
            <person name="Kim H.G."/>
            <person name="Park J.Y."/>
            <person name="Lim Y.P."/>
            <person name="Ludwig-Muller J."/>
            <person name="Dixelius C."/>
        </authorList>
    </citation>
    <scope>NUCLEOTIDE SEQUENCE</scope>
    <source>
        <tissue evidence="2">Potato root galls</tissue>
    </source>
</reference>
<evidence type="ECO:0000256" key="1">
    <source>
        <dbReference type="SAM" id="Phobius"/>
    </source>
</evidence>
<evidence type="ECO:0000313" key="2">
    <source>
        <dbReference type="EMBL" id="CRZ02395.1"/>
    </source>
</evidence>